<keyword evidence="3" id="KW-1185">Reference proteome</keyword>
<comment type="caution">
    <text evidence="2">The sequence shown here is derived from an EMBL/GenBank/DDBJ whole genome shotgun (WGS) entry which is preliminary data.</text>
</comment>
<dbReference type="Proteomes" id="UP000077134">
    <property type="component" value="Unassembled WGS sequence"/>
</dbReference>
<dbReference type="AlphaFoldDB" id="A0A167FXW0"/>
<dbReference type="InterPro" id="IPR017946">
    <property type="entry name" value="PLC-like_Pdiesterase_TIM-brl"/>
</dbReference>
<dbReference type="PANTHER" id="PTHR46211">
    <property type="entry name" value="GLYCEROPHOSPHORYL DIESTER PHOSPHODIESTERASE"/>
    <property type="match status" value="1"/>
</dbReference>
<dbReference type="InterPro" id="IPR030395">
    <property type="entry name" value="GP_PDE_dom"/>
</dbReference>
<name>A0A167FXW0_9BACL</name>
<dbReference type="GO" id="GO:0008081">
    <property type="term" value="F:phosphoric diester hydrolase activity"/>
    <property type="evidence" value="ECO:0007669"/>
    <property type="project" value="InterPro"/>
</dbReference>
<dbReference type="PANTHER" id="PTHR46211:SF14">
    <property type="entry name" value="GLYCEROPHOSPHODIESTER PHOSPHODIESTERASE"/>
    <property type="match status" value="1"/>
</dbReference>
<dbReference type="Pfam" id="PF03009">
    <property type="entry name" value="GDPD"/>
    <property type="match status" value="1"/>
</dbReference>
<dbReference type="GO" id="GO:0006629">
    <property type="term" value="P:lipid metabolic process"/>
    <property type="evidence" value="ECO:0007669"/>
    <property type="project" value="InterPro"/>
</dbReference>
<dbReference type="Gene3D" id="3.20.20.190">
    <property type="entry name" value="Phosphatidylinositol (PI) phosphodiesterase"/>
    <property type="match status" value="1"/>
</dbReference>
<evidence type="ECO:0000313" key="3">
    <source>
        <dbReference type="Proteomes" id="UP000077134"/>
    </source>
</evidence>
<dbReference type="SUPFAM" id="SSF51695">
    <property type="entry name" value="PLC-like phosphodiesterases"/>
    <property type="match status" value="1"/>
</dbReference>
<evidence type="ECO:0000259" key="1">
    <source>
        <dbReference type="PROSITE" id="PS51704"/>
    </source>
</evidence>
<sequence>MNNLCVAHRGFSYKSPENTIAAINMAIAEPYVQWIEIDTQLSSDGIPVVIHDFSLDRTTNGTGLVKDHTWEQLQSLDAGRWKGVAFIGEKIPSLDEVLKLSRGRIRLNIELKTKGDMYIGLEKAVLERISYYHMENEVVLTSFDENALRRVKDYNVKINTGLIINNRPIDLMKRLKDLKCSFLSIKASYLNSALTSTLISQGITVMAWTVDNASGMKRLSSMNSGIMICTNRPDVWAATLLNNKPYFWQKIFHKKE</sequence>
<dbReference type="OrthoDB" id="384721at2"/>
<dbReference type="RefSeq" id="WP_068656265.1">
    <property type="nucleotide sequence ID" value="NZ_CP017770.1"/>
</dbReference>
<dbReference type="EMBL" id="LSFN01000005">
    <property type="protein sequence ID" value="OAB77007.1"/>
    <property type="molecule type" value="Genomic_DNA"/>
</dbReference>
<dbReference type="PROSITE" id="PS51704">
    <property type="entry name" value="GP_PDE"/>
    <property type="match status" value="1"/>
</dbReference>
<dbReference type="KEGG" id="pcx:LPB68_18390"/>
<feature type="domain" description="GP-PDE" evidence="1">
    <location>
        <begin position="3"/>
        <end position="240"/>
    </location>
</feature>
<evidence type="ECO:0000313" key="2">
    <source>
        <dbReference type="EMBL" id="OAB77007.1"/>
    </source>
</evidence>
<gene>
    <name evidence="2" type="ORF">PNBC_06350</name>
</gene>
<dbReference type="STRING" id="1763538.LPB68_18390"/>
<organism evidence="2 3">
    <name type="scientific">Paenibacillus crassostreae</name>
    <dbReference type="NCBI Taxonomy" id="1763538"/>
    <lineage>
        <taxon>Bacteria</taxon>
        <taxon>Bacillati</taxon>
        <taxon>Bacillota</taxon>
        <taxon>Bacilli</taxon>
        <taxon>Bacillales</taxon>
        <taxon>Paenibacillaceae</taxon>
        <taxon>Paenibacillus</taxon>
    </lineage>
</organism>
<accession>A0A167FXW0</accession>
<reference evidence="2 3" key="1">
    <citation type="submission" date="2016-02" db="EMBL/GenBank/DDBJ databases">
        <title>Paenibacillus sp. LPB0068, isolated from Crassostrea gigas.</title>
        <authorList>
            <person name="Shin S.-K."/>
            <person name="Yi H."/>
        </authorList>
    </citation>
    <scope>NUCLEOTIDE SEQUENCE [LARGE SCALE GENOMIC DNA]</scope>
    <source>
        <strain evidence="2 3">LPB0068</strain>
    </source>
</reference>
<proteinExistence type="predicted"/>
<protein>
    <submittedName>
        <fullName evidence="2">Glycerophosphodiester phosphodiesterase</fullName>
    </submittedName>
</protein>